<name>A0ABS8VM81_DATST</name>
<dbReference type="EMBL" id="JACEIK010005627">
    <property type="protein sequence ID" value="MCE0481923.1"/>
    <property type="molecule type" value="Genomic_DNA"/>
</dbReference>
<sequence>MVSEPVPGRWWGANPPRTPRVPTGDNQGWRYNAWFTLANPTLVGETRFKTMRGEPKGGQFLQAVVWAVTVVSEPVPGRWWGNTEDTESLRGN</sequence>
<evidence type="ECO:0000313" key="2">
    <source>
        <dbReference type="EMBL" id="MCE0481923.1"/>
    </source>
</evidence>
<proteinExistence type="predicted"/>
<reference evidence="2 3" key="1">
    <citation type="journal article" date="2021" name="BMC Genomics">
        <title>Datura genome reveals duplications of psychoactive alkaloid biosynthetic genes and high mutation rate following tissue culture.</title>
        <authorList>
            <person name="Rajewski A."/>
            <person name="Carter-House D."/>
            <person name="Stajich J."/>
            <person name="Litt A."/>
        </authorList>
    </citation>
    <scope>NUCLEOTIDE SEQUENCE [LARGE SCALE GENOMIC DNA]</scope>
    <source>
        <strain evidence="2">AR-01</strain>
    </source>
</reference>
<organism evidence="2 3">
    <name type="scientific">Datura stramonium</name>
    <name type="common">Jimsonweed</name>
    <name type="synonym">Common thornapple</name>
    <dbReference type="NCBI Taxonomy" id="4076"/>
    <lineage>
        <taxon>Eukaryota</taxon>
        <taxon>Viridiplantae</taxon>
        <taxon>Streptophyta</taxon>
        <taxon>Embryophyta</taxon>
        <taxon>Tracheophyta</taxon>
        <taxon>Spermatophyta</taxon>
        <taxon>Magnoliopsida</taxon>
        <taxon>eudicotyledons</taxon>
        <taxon>Gunneridae</taxon>
        <taxon>Pentapetalae</taxon>
        <taxon>asterids</taxon>
        <taxon>lamiids</taxon>
        <taxon>Solanales</taxon>
        <taxon>Solanaceae</taxon>
        <taxon>Solanoideae</taxon>
        <taxon>Datureae</taxon>
        <taxon>Datura</taxon>
    </lineage>
</organism>
<gene>
    <name evidence="2" type="ORF">HAX54_040132</name>
</gene>
<feature type="region of interest" description="Disordered" evidence="1">
    <location>
        <begin position="1"/>
        <end position="25"/>
    </location>
</feature>
<evidence type="ECO:0000313" key="3">
    <source>
        <dbReference type="Proteomes" id="UP000823775"/>
    </source>
</evidence>
<accession>A0ABS8VM81</accession>
<keyword evidence="3" id="KW-1185">Reference proteome</keyword>
<protein>
    <submittedName>
        <fullName evidence="2">Uncharacterized protein</fullName>
    </submittedName>
</protein>
<evidence type="ECO:0000256" key="1">
    <source>
        <dbReference type="SAM" id="MobiDB-lite"/>
    </source>
</evidence>
<dbReference type="Proteomes" id="UP000823775">
    <property type="component" value="Unassembled WGS sequence"/>
</dbReference>
<comment type="caution">
    <text evidence="2">The sequence shown here is derived from an EMBL/GenBank/DDBJ whole genome shotgun (WGS) entry which is preliminary data.</text>
</comment>